<dbReference type="EMBL" id="CP013345">
    <property type="protein sequence ID" value="AMU92618.1"/>
    <property type="molecule type" value="Genomic_DNA"/>
</dbReference>
<evidence type="ECO:0000313" key="5">
    <source>
        <dbReference type="Proteomes" id="UP000076088"/>
    </source>
</evidence>
<dbReference type="SUPFAM" id="SSF63829">
    <property type="entry name" value="Calcium-dependent phosphotriesterase"/>
    <property type="match status" value="1"/>
</dbReference>
<evidence type="ECO:0000313" key="4">
    <source>
        <dbReference type="EMBL" id="AMU92618.1"/>
    </source>
</evidence>
<keyword evidence="4" id="KW-0614">Plasmid</keyword>
<feature type="active site" description="Proton donor/acceptor" evidence="1">
    <location>
        <position position="236"/>
    </location>
</feature>
<sequence>MDFEIVGEGFMVPEGPVAFPDDSVVFVEIAGGRLTRLWGDGRSEVVATLGGGPNGAALGPDGALYVCNNGGFTWERDAQGKLVIIGTKTSDYQGGRIERVDLSTGKFERIYTHCGDRMLKGPNDLVIDKSGGIWFSDYGKHTHDTRDLSGLFYAHCDGSKIECVVDGELSLNGVGLSPDESTVYVADTMSARLWAYDLEAPGVVQRPTDERDNPLLLGGIVPARLAATVPGNVLIDSLAVTEAGNVCVGTLLDGGISTIFPDGTSRHDAFPDVLCTNICFGGADRRTAYVTLSKTGRIARARWPEPGLALNFNPY</sequence>
<keyword evidence="2" id="KW-0479">Metal-binding</keyword>
<reference evidence="5" key="1">
    <citation type="submission" date="2015-11" db="EMBL/GenBank/DDBJ databases">
        <title>Complete genome sequence of a polyethylene-glycol degrader Sphingopyxis macrogoltabida 203N (NBRC 111659).</title>
        <authorList>
            <person name="Yoshiyuki O."/>
            <person name="Shouta N."/>
            <person name="Nagata Y."/>
            <person name="Numata M."/>
            <person name="Tsuchikane K."/>
            <person name="Hosoyama A."/>
            <person name="Yamazoe A."/>
            <person name="Tsuda M."/>
            <person name="Fujita N."/>
            <person name="Kawai F."/>
        </authorList>
    </citation>
    <scope>NUCLEOTIDE SEQUENCE [LARGE SCALE GENOMIC DNA]</scope>
    <source>
        <strain evidence="5">203N</strain>
        <plasmid evidence="5">unnamed1</plasmid>
    </source>
</reference>
<dbReference type="InterPro" id="IPR005511">
    <property type="entry name" value="SMP-30"/>
</dbReference>
<dbReference type="GO" id="GO:0046872">
    <property type="term" value="F:metal ion binding"/>
    <property type="evidence" value="ECO:0007669"/>
    <property type="project" value="UniProtKB-KW"/>
</dbReference>
<geneLocation type="plasmid" evidence="4 5">
    <name>unnamed1</name>
</geneLocation>
<proteinExistence type="predicted"/>
<name>A0AAC9FHH2_SPHMC</name>
<keyword evidence="2" id="KW-0862">Zinc</keyword>
<dbReference type="KEGG" id="smaz:LH19_26650"/>
<dbReference type="Proteomes" id="UP000076088">
    <property type="component" value="Plasmid unnamed1"/>
</dbReference>
<dbReference type="Gene3D" id="2.120.10.30">
    <property type="entry name" value="TolB, C-terminal domain"/>
    <property type="match status" value="1"/>
</dbReference>
<dbReference type="PANTHER" id="PTHR47572">
    <property type="entry name" value="LIPOPROTEIN-RELATED"/>
    <property type="match status" value="1"/>
</dbReference>
<dbReference type="AlphaFoldDB" id="A0AAC9FHH2"/>
<accession>A0AAC9FHH2</accession>
<dbReference type="RefSeq" id="WP_054734677.1">
    <property type="nucleotide sequence ID" value="NZ_CP009430.1"/>
</dbReference>
<dbReference type="Pfam" id="PF08450">
    <property type="entry name" value="SGL"/>
    <property type="match status" value="1"/>
</dbReference>
<dbReference type="PANTHER" id="PTHR47572:SF5">
    <property type="entry name" value="BLR2277 PROTEIN"/>
    <property type="match status" value="1"/>
</dbReference>
<reference evidence="4 5" key="2">
    <citation type="journal article" date="2016" name="Genome Announc.">
        <title>Complete Genome Sequence of Sphingopyxis macrogoltabida Strain 203N (NBRC 111659), a Polyethylene Glycol Degrader.</title>
        <authorList>
            <person name="Ohtsubo Y."/>
            <person name="Nonoyama S."/>
            <person name="Nagata Y."/>
            <person name="Numata M."/>
            <person name="Tsuchikane K."/>
            <person name="Hosoyama A."/>
            <person name="Yamazoe A."/>
            <person name="Tsuda M."/>
            <person name="Fujita N."/>
            <person name="Kawai F."/>
        </authorList>
    </citation>
    <scope>NUCLEOTIDE SEQUENCE [LARGE SCALE GENOMIC DNA]</scope>
    <source>
        <strain evidence="4 5">203N</strain>
    </source>
</reference>
<protein>
    <submittedName>
        <fullName evidence="4">Gluconolaconase</fullName>
    </submittedName>
</protein>
<feature type="binding site" evidence="2">
    <location>
        <position position="123"/>
    </location>
    <ligand>
        <name>substrate</name>
    </ligand>
</feature>
<dbReference type="InterPro" id="IPR011042">
    <property type="entry name" value="6-blade_b-propeller_TolB-like"/>
</dbReference>
<feature type="domain" description="SMP-30/Gluconolactonase/LRE-like region" evidence="3">
    <location>
        <begin position="12"/>
        <end position="293"/>
    </location>
</feature>
<comment type="cofactor">
    <cofactor evidence="2">
        <name>Zn(2+)</name>
        <dbReference type="ChEBI" id="CHEBI:29105"/>
    </cofactor>
    <text evidence="2">Binds 1 divalent metal cation per subunit.</text>
</comment>
<dbReference type="InterPro" id="IPR051262">
    <property type="entry name" value="SMP-30/CGR1_Lactonase"/>
</dbReference>
<evidence type="ECO:0000259" key="3">
    <source>
        <dbReference type="Pfam" id="PF08450"/>
    </source>
</evidence>
<feature type="binding site" evidence="2">
    <location>
        <position position="172"/>
    </location>
    <ligand>
        <name>a divalent metal cation</name>
        <dbReference type="ChEBI" id="CHEBI:60240"/>
    </ligand>
</feature>
<evidence type="ECO:0000256" key="1">
    <source>
        <dbReference type="PIRSR" id="PIRSR605511-1"/>
    </source>
</evidence>
<evidence type="ECO:0000256" key="2">
    <source>
        <dbReference type="PIRSR" id="PIRSR605511-2"/>
    </source>
</evidence>
<feature type="binding site" evidence="2">
    <location>
        <position position="236"/>
    </location>
    <ligand>
        <name>a divalent metal cation</name>
        <dbReference type="ChEBI" id="CHEBI:60240"/>
    </ligand>
</feature>
<organism evidence="4 5">
    <name type="scientific">Sphingopyxis macrogoltabida</name>
    <name type="common">Sphingomonas macrogoltabidus</name>
    <dbReference type="NCBI Taxonomy" id="33050"/>
    <lineage>
        <taxon>Bacteria</taxon>
        <taxon>Pseudomonadati</taxon>
        <taxon>Pseudomonadota</taxon>
        <taxon>Alphaproteobacteria</taxon>
        <taxon>Sphingomonadales</taxon>
        <taxon>Sphingomonadaceae</taxon>
        <taxon>Sphingopyxis</taxon>
    </lineage>
</organism>
<gene>
    <name evidence="4" type="ORF">ATM17_30640</name>
</gene>
<dbReference type="PRINTS" id="PR01790">
    <property type="entry name" value="SMP30FAMILY"/>
</dbReference>
<keyword evidence="5" id="KW-1185">Reference proteome</keyword>
<dbReference type="InterPro" id="IPR013658">
    <property type="entry name" value="SGL"/>
</dbReference>